<name>A0ABQ1REM8_9ALTE</name>
<dbReference type="PANTHER" id="PTHR16301:SF20">
    <property type="entry name" value="IMPACT FAMILY MEMBER YIGZ"/>
    <property type="match status" value="1"/>
</dbReference>
<dbReference type="Gene3D" id="3.30.70.240">
    <property type="match status" value="1"/>
</dbReference>
<dbReference type="RefSeq" id="WP_099034408.1">
    <property type="nucleotide sequence ID" value="NZ_BMGJ01000007.1"/>
</dbReference>
<dbReference type="PANTHER" id="PTHR16301">
    <property type="entry name" value="IMPACT-RELATED"/>
    <property type="match status" value="1"/>
</dbReference>
<dbReference type="InterPro" id="IPR036956">
    <property type="entry name" value="Impact_N_sf"/>
</dbReference>
<dbReference type="SUPFAM" id="SSF54211">
    <property type="entry name" value="Ribosomal protein S5 domain 2-like"/>
    <property type="match status" value="1"/>
</dbReference>
<dbReference type="InterPro" id="IPR015269">
    <property type="entry name" value="UPF0029_Impact_C"/>
</dbReference>
<gene>
    <name evidence="4" type="ORF">GCM10011357_20920</name>
</gene>
<dbReference type="Pfam" id="PF09186">
    <property type="entry name" value="DUF1949"/>
    <property type="match status" value="1"/>
</dbReference>
<feature type="domain" description="Impact N-terminal" evidence="2">
    <location>
        <begin position="20"/>
        <end position="125"/>
    </location>
</feature>
<dbReference type="EMBL" id="BMGJ01000007">
    <property type="protein sequence ID" value="GGD65459.1"/>
    <property type="molecule type" value="Genomic_DNA"/>
</dbReference>
<organism evidence="4 5">
    <name type="scientific">Lacimicrobium alkaliphilum</name>
    <dbReference type="NCBI Taxonomy" id="1526571"/>
    <lineage>
        <taxon>Bacteria</taxon>
        <taxon>Pseudomonadati</taxon>
        <taxon>Pseudomonadota</taxon>
        <taxon>Gammaproteobacteria</taxon>
        <taxon>Alteromonadales</taxon>
        <taxon>Alteromonadaceae</taxon>
        <taxon>Lacimicrobium</taxon>
    </lineage>
</organism>
<dbReference type="NCBIfam" id="TIGR00257">
    <property type="entry name" value="IMPACT_YIGZ"/>
    <property type="match status" value="1"/>
</dbReference>
<dbReference type="InterPro" id="IPR023582">
    <property type="entry name" value="Impact"/>
</dbReference>
<dbReference type="InterPro" id="IPR015796">
    <property type="entry name" value="Impact_YigZ-like"/>
</dbReference>
<sequence length="205" mass="22459">MAATQYLIPSAAAEFESEIKRSRFICYAGHADNRDAAEHFIRAVRERHPQARHVCWAYIAGAPDTTVMSMSDDGEPSGTAGMPMLKVLQYSGMGEVVVAVVRYFGGTKLGTGGLQRAYSDAVSGVLEHIPSHPFVSRELLQLQFDYALESQVRHILSQYDVQANEPDYQQQVSMQLAVAASEVQTLITMLTNHSAGAVNIRRGSI</sequence>
<dbReference type="InterPro" id="IPR035647">
    <property type="entry name" value="EFG_III/V"/>
</dbReference>
<dbReference type="Proteomes" id="UP000614272">
    <property type="component" value="Unassembled WGS sequence"/>
</dbReference>
<evidence type="ECO:0000259" key="2">
    <source>
        <dbReference type="Pfam" id="PF01205"/>
    </source>
</evidence>
<dbReference type="Pfam" id="PF01205">
    <property type="entry name" value="Impact_N"/>
    <property type="match status" value="1"/>
</dbReference>
<protein>
    <submittedName>
        <fullName evidence="4">IMPACT family member</fullName>
    </submittedName>
</protein>
<dbReference type="SUPFAM" id="SSF54980">
    <property type="entry name" value="EF-G C-terminal domain-like"/>
    <property type="match status" value="1"/>
</dbReference>
<evidence type="ECO:0000313" key="5">
    <source>
        <dbReference type="Proteomes" id="UP000614272"/>
    </source>
</evidence>
<accession>A0ABQ1REM8</accession>
<evidence type="ECO:0000313" key="4">
    <source>
        <dbReference type="EMBL" id="GGD65459.1"/>
    </source>
</evidence>
<dbReference type="InterPro" id="IPR020568">
    <property type="entry name" value="Ribosomal_Su5_D2-typ_SF"/>
</dbReference>
<dbReference type="InterPro" id="IPR001498">
    <property type="entry name" value="Impact_N"/>
</dbReference>
<proteinExistence type="inferred from homology"/>
<keyword evidence="5" id="KW-1185">Reference proteome</keyword>
<evidence type="ECO:0000256" key="1">
    <source>
        <dbReference type="ARBA" id="ARBA00007665"/>
    </source>
</evidence>
<feature type="domain" description="UPF0029" evidence="3">
    <location>
        <begin position="142"/>
        <end position="196"/>
    </location>
</feature>
<dbReference type="Gene3D" id="3.30.230.30">
    <property type="entry name" value="Impact, N-terminal domain"/>
    <property type="match status" value="1"/>
</dbReference>
<comment type="caution">
    <text evidence="4">The sequence shown here is derived from an EMBL/GenBank/DDBJ whole genome shotgun (WGS) entry which is preliminary data.</text>
</comment>
<reference evidence="5" key="1">
    <citation type="journal article" date="2019" name="Int. J. Syst. Evol. Microbiol.">
        <title>The Global Catalogue of Microorganisms (GCM) 10K type strain sequencing project: providing services to taxonomists for standard genome sequencing and annotation.</title>
        <authorList>
            <consortium name="The Broad Institute Genomics Platform"/>
            <consortium name="The Broad Institute Genome Sequencing Center for Infectious Disease"/>
            <person name="Wu L."/>
            <person name="Ma J."/>
        </authorList>
    </citation>
    <scope>NUCLEOTIDE SEQUENCE [LARGE SCALE GENOMIC DNA]</scope>
    <source>
        <strain evidence="5">CGMCC 1.12923</strain>
    </source>
</reference>
<evidence type="ECO:0000259" key="3">
    <source>
        <dbReference type="Pfam" id="PF09186"/>
    </source>
</evidence>
<comment type="similarity">
    <text evidence="1">Belongs to the IMPACT family.</text>
</comment>